<comment type="caution">
    <text evidence="9">The sequence shown here is derived from an EMBL/GenBank/DDBJ whole genome shotgun (WGS) entry which is preliminary data.</text>
</comment>
<keyword evidence="10" id="KW-1185">Reference proteome</keyword>
<evidence type="ECO:0000256" key="5">
    <source>
        <dbReference type="ARBA" id="ARBA00023136"/>
    </source>
</evidence>
<dbReference type="InterPro" id="IPR019264">
    <property type="entry name" value="DUF2179"/>
</dbReference>
<keyword evidence="5 6" id="KW-0472">Membrane</keyword>
<reference evidence="9 10" key="1">
    <citation type="submission" date="2018-05" db="EMBL/GenBank/DDBJ databases">
        <title>Genomic Encyclopedia of Type Strains, Phase IV (KMG-IV): sequencing the most valuable type-strain genomes for metagenomic binning, comparative biology and taxonomic classification.</title>
        <authorList>
            <person name="Goeker M."/>
        </authorList>
    </citation>
    <scope>NUCLEOTIDE SEQUENCE [LARGE SCALE GENOMIC DNA]</scope>
    <source>
        <strain evidence="9 10">JC118</strain>
    </source>
</reference>
<name>A0A318L4N2_9FIRM</name>
<keyword evidence="3 6" id="KW-0812">Transmembrane</keyword>
<keyword evidence="2" id="KW-1003">Cell membrane</keyword>
<evidence type="ECO:0000256" key="6">
    <source>
        <dbReference type="SAM" id="Phobius"/>
    </source>
</evidence>
<evidence type="ECO:0000259" key="7">
    <source>
        <dbReference type="Pfam" id="PF10035"/>
    </source>
</evidence>
<organism evidence="9 10">
    <name type="scientific">Dielma fastidiosa</name>
    <dbReference type="NCBI Taxonomy" id="1034346"/>
    <lineage>
        <taxon>Bacteria</taxon>
        <taxon>Bacillati</taxon>
        <taxon>Bacillota</taxon>
        <taxon>Erysipelotrichia</taxon>
        <taxon>Erysipelotrichales</taxon>
        <taxon>Erysipelotrichaceae</taxon>
        <taxon>Dielma</taxon>
    </lineage>
</organism>
<dbReference type="Pfam" id="PF02588">
    <property type="entry name" value="YitT_membrane"/>
    <property type="match status" value="1"/>
</dbReference>
<dbReference type="OrthoDB" id="3180973at2"/>
<dbReference type="GeneID" id="94441380"/>
<feature type="transmembrane region" description="Helical" evidence="6">
    <location>
        <begin position="156"/>
        <end position="175"/>
    </location>
</feature>
<gene>
    <name evidence="9" type="ORF">DES51_10324</name>
    <name evidence="8" type="ORF">MQE39_00145</name>
</gene>
<dbReference type="Gene3D" id="3.30.70.120">
    <property type="match status" value="1"/>
</dbReference>
<proteinExistence type="predicted"/>
<evidence type="ECO:0000256" key="4">
    <source>
        <dbReference type="ARBA" id="ARBA00022989"/>
    </source>
</evidence>
<accession>A0A318L4N2</accession>
<dbReference type="Pfam" id="PF10035">
    <property type="entry name" value="DUF2179"/>
    <property type="match status" value="1"/>
</dbReference>
<dbReference type="RefSeq" id="WP_022938455.1">
    <property type="nucleotide sequence ID" value="NZ_BAABZA010000009.1"/>
</dbReference>
<feature type="transmembrane region" description="Helical" evidence="6">
    <location>
        <begin position="85"/>
        <end position="106"/>
    </location>
</feature>
<dbReference type="InterPro" id="IPR015867">
    <property type="entry name" value="N-reg_PII/ATP_PRibTrfase_C"/>
</dbReference>
<dbReference type="AlphaFoldDB" id="A0A318L4N2"/>
<evidence type="ECO:0000256" key="3">
    <source>
        <dbReference type="ARBA" id="ARBA00022692"/>
    </source>
</evidence>
<dbReference type="GO" id="GO:0005886">
    <property type="term" value="C:plasma membrane"/>
    <property type="evidence" value="ECO:0007669"/>
    <property type="project" value="UniProtKB-SubCell"/>
</dbReference>
<dbReference type="EMBL" id="JALDAW010000002">
    <property type="protein sequence ID" value="MDY5166538.1"/>
    <property type="molecule type" value="Genomic_DNA"/>
</dbReference>
<dbReference type="EMBL" id="QJKH01000003">
    <property type="protein sequence ID" value="PXX80433.1"/>
    <property type="molecule type" value="Genomic_DNA"/>
</dbReference>
<feature type="transmembrane region" description="Helical" evidence="6">
    <location>
        <begin position="57"/>
        <end position="78"/>
    </location>
</feature>
<dbReference type="PANTHER" id="PTHR33545:SF5">
    <property type="entry name" value="UPF0750 MEMBRANE PROTEIN YITT"/>
    <property type="match status" value="1"/>
</dbReference>
<dbReference type="Proteomes" id="UP000247612">
    <property type="component" value="Unassembled WGS sequence"/>
</dbReference>
<sequence length="286" mass="31193">MKDKKLLTSFVYVVVGSVLFAFAVNMFIVPLNLFNGGVVGIAQLIRTMLVETLHLDIKFDIAGIINSLLNLPLFLMAYKSLSKHFFLLTLTSVVTQTIAFTLIPIMPIVPDVLTSVIIGGLIGGFGIGLTLQHGGSGGGTDILGVYMAIKSPKFSVGKLSIGVNALIYIICALKFELSTAIYSIIYAVIFGMVVDKVHTQNIVMSAMIFTRNKAVKKAILHEMTRGVTCWEGKGAYTDTETDILMTVISKYEVNHLHDLVLGLDPKAFIILSEGMQVTGNYERRLL</sequence>
<comment type="subcellular location">
    <subcellularLocation>
        <location evidence="1">Cell membrane</location>
        <topology evidence="1">Multi-pass membrane protein</topology>
    </subcellularLocation>
</comment>
<evidence type="ECO:0000313" key="10">
    <source>
        <dbReference type="Proteomes" id="UP000247612"/>
    </source>
</evidence>
<feature type="transmembrane region" description="Helical" evidence="6">
    <location>
        <begin position="181"/>
        <end position="198"/>
    </location>
</feature>
<evidence type="ECO:0000256" key="1">
    <source>
        <dbReference type="ARBA" id="ARBA00004651"/>
    </source>
</evidence>
<dbReference type="Proteomes" id="UP001276902">
    <property type="component" value="Unassembled WGS sequence"/>
</dbReference>
<dbReference type="InterPro" id="IPR003740">
    <property type="entry name" value="YitT"/>
</dbReference>
<reference evidence="8" key="2">
    <citation type="submission" date="2022-03" db="EMBL/GenBank/DDBJ databases">
        <title>First case of bacteraemia caused by Dielma fastidiosa in a patient hospitalised with diverticulitis.</title>
        <authorList>
            <person name="Forman-Ankjaer B."/>
            <person name="Hvid-Jensen F."/>
            <person name="Kobel C.M."/>
            <person name="Greve T."/>
        </authorList>
    </citation>
    <scope>NUCLEOTIDE SEQUENCE</scope>
    <source>
        <strain evidence="8">AUH_DF_2021</strain>
    </source>
</reference>
<dbReference type="PANTHER" id="PTHR33545">
    <property type="entry name" value="UPF0750 MEMBRANE PROTEIN YITT-RELATED"/>
    <property type="match status" value="1"/>
</dbReference>
<protein>
    <submittedName>
        <fullName evidence="9">Uncharacterized membrane-anchored protein YitT (DUF2179 family)</fullName>
    </submittedName>
    <submittedName>
        <fullName evidence="8">YitT family protein</fullName>
    </submittedName>
</protein>
<dbReference type="CDD" id="cd16380">
    <property type="entry name" value="YitT_C"/>
    <property type="match status" value="1"/>
</dbReference>
<dbReference type="PIRSF" id="PIRSF006483">
    <property type="entry name" value="Membrane_protein_YitT"/>
    <property type="match status" value="1"/>
</dbReference>
<keyword evidence="4 6" id="KW-1133">Transmembrane helix</keyword>
<feature type="transmembrane region" description="Helical" evidence="6">
    <location>
        <begin position="7"/>
        <end position="28"/>
    </location>
</feature>
<feature type="transmembrane region" description="Helical" evidence="6">
    <location>
        <begin position="112"/>
        <end position="131"/>
    </location>
</feature>
<evidence type="ECO:0000313" key="8">
    <source>
        <dbReference type="EMBL" id="MDY5166538.1"/>
    </source>
</evidence>
<evidence type="ECO:0000313" key="9">
    <source>
        <dbReference type="EMBL" id="PXX80433.1"/>
    </source>
</evidence>
<feature type="domain" description="DUF2179" evidence="7">
    <location>
        <begin position="225"/>
        <end position="279"/>
    </location>
</feature>
<dbReference type="STRING" id="1034346.GCA_000313565_02153"/>
<dbReference type="InterPro" id="IPR051461">
    <property type="entry name" value="UPF0750_membrane"/>
</dbReference>
<evidence type="ECO:0000256" key="2">
    <source>
        <dbReference type="ARBA" id="ARBA00022475"/>
    </source>
</evidence>